<sequence>MHCRCAIKILTCISLLFFSSAALAADGLDALVAYRAVYDLQFDNASEKAAMTGLGGRMVYEFNGNKCEGYTTQVRSAVRFEVEGIASRLVDQQSTSFESADGKEFHFASKNYIDEKLSEETSGIARQNSKGIEVQPGKPATDSRQLGHGVFPLHYTLQTLENAKKGKAFARLALYDGTDGADKLVETVLVVGAAKKPVEDSETRVMGERAGENVWPVTVSYFNDSENKDGLPVYRTSFLLYKNGITRDLFMDYGDFSMRGKLVKLEILDTADKKNIVCPR</sequence>
<dbReference type="Pfam" id="PF08904">
    <property type="entry name" value="EipB_like"/>
    <property type="match status" value="1"/>
</dbReference>
<evidence type="ECO:0008006" key="4">
    <source>
        <dbReference type="Google" id="ProtNLM"/>
    </source>
</evidence>
<evidence type="ECO:0000256" key="1">
    <source>
        <dbReference type="SAM" id="SignalP"/>
    </source>
</evidence>
<keyword evidence="3" id="KW-1185">Reference proteome</keyword>
<reference evidence="2 3" key="1">
    <citation type="journal article" date="2010" name="Science">
        <title>Genomic comparison of the ants Camponotus floridanus and Harpegnathos saltator.</title>
        <authorList>
            <person name="Bonasio R."/>
            <person name="Zhang G."/>
            <person name="Ye C."/>
            <person name="Mutti N.S."/>
            <person name="Fang X."/>
            <person name="Qin N."/>
            <person name="Donahue G."/>
            <person name="Yang P."/>
            <person name="Li Q."/>
            <person name="Li C."/>
            <person name="Zhang P."/>
            <person name="Huang Z."/>
            <person name="Berger S.L."/>
            <person name="Reinberg D."/>
            <person name="Wang J."/>
            <person name="Liebig J."/>
        </authorList>
    </citation>
    <scope>NUCLEOTIDE SEQUENCE [LARGE SCALE GENOMIC DNA]</scope>
    <source>
        <strain evidence="2 3">Hsal</strain>
    </source>
</reference>
<dbReference type="Proteomes" id="UP000188912">
    <property type="component" value="Chromosome"/>
</dbReference>
<accession>A0A1U9JUA8</accession>
<reference evidence="2 3" key="2">
    <citation type="journal article" date="2016" name="Sci. Rep.">
        <title>The genome of Rhizobiales bacteria in predatory ants reveals urease gene functions but no genes for nitrogen fixation.</title>
        <authorList>
            <person name="Neuvonen M.M."/>
            <person name="Tamarit D."/>
            <person name="Naslund K."/>
            <person name="Liebig J."/>
            <person name="Feldhaar H."/>
            <person name="Moran N.A."/>
            <person name="Guy L."/>
            <person name="Andersson S.G."/>
        </authorList>
    </citation>
    <scope>NUCLEOTIDE SEQUENCE [LARGE SCALE GENOMIC DNA]</scope>
    <source>
        <strain evidence="2 3">Hsal</strain>
    </source>
</reference>
<protein>
    <recommendedName>
        <fullName evidence="4">ATP-binding protein</fullName>
    </recommendedName>
</protein>
<feature type="signal peptide" evidence="1">
    <location>
        <begin position="1"/>
        <end position="24"/>
    </location>
</feature>
<dbReference type="AlphaFoldDB" id="A0A1U9JUA8"/>
<feature type="chain" id="PRO_5013024741" description="ATP-binding protein" evidence="1">
    <location>
        <begin position="25"/>
        <end position="280"/>
    </location>
</feature>
<evidence type="ECO:0000313" key="3">
    <source>
        <dbReference type="Proteomes" id="UP000188912"/>
    </source>
</evidence>
<dbReference type="KEGG" id="thd:BHV28_07470"/>
<dbReference type="InterPro" id="IPR015000">
    <property type="entry name" value="EipB-like"/>
</dbReference>
<keyword evidence="1" id="KW-0732">Signal</keyword>
<proteinExistence type="predicted"/>
<dbReference type="STRING" id="1902579.BHV28_07470"/>
<dbReference type="EMBL" id="CP017315">
    <property type="protein sequence ID" value="AQS41447.1"/>
    <property type="molecule type" value="Genomic_DNA"/>
</dbReference>
<name>A0A1U9JUA8_9HYPH</name>
<gene>
    <name evidence="2" type="ORF">BHV28_07470</name>
</gene>
<organism evidence="2 3">
    <name type="scientific">Candidatus Tokpelaia hoelldobleri</name>
    <dbReference type="NCBI Taxonomy" id="1902579"/>
    <lineage>
        <taxon>Bacteria</taxon>
        <taxon>Pseudomonadati</taxon>
        <taxon>Pseudomonadota</taxon>
        <taxon>Alphaproteobacteria</taxon>
        <taxon>Hyphomicrobiales</taxon>
        <taxon>Candidatus Tokpelaia</taxon>
    </lineage>
</organism>
<evidence type="ECO:0000313" key="2">
    <source>
        <dbReference type="EMBL" id="AQS41447.1"/>
    </source>
</evidence>